<reference evidence="1 2" key="1">
    <citation type="submission" date="2019-01" db="EMBL/GenBank/DDBJ databases">
        <title>Sequencing of cultivated peanut Arachis hypogaea provides insights into genome evolution and oil improvement.</title>
        <authorList>
            <person name="Chen X."/>
        </authorList>
    </citation>
    <scope>NUCLEOTIDE SEQUENCE [LARGE SCALE GENOMIC DNA]</scope>
    <source>
        <strain evidence="2">cv. Fuhuasheng</strain>
        <tissue evidence="1">Leaves</tissue>
    </source>
</reference>
<evidence type="ECO:0000313" key="1">
    <source>
        <dbReference type="EMBL" id="RYQ96027.1"/>
    </source>
</evidence>
<dbReference type="AlphaFoldDB" id="A0A444Y275"/>
<dbReference type="Proteomes" id="UP000289738">
    <property type="component" value="Chromosome B08"/>
</dbReference>
<protein>
    <submittedName>
        <fullName evidence="1">Uncharacterized protein</fullName>
    </submittedName>
</protein>
<gene>
    <name evidence="1" type="ORF">Ahy_B08g091480</name>
</gene>
<sequence length="264" mass="30511">MKEILESQLENKEMKYILQQVKEVEIPEDEKIIEDLGEVEQEASSIIKDNSTPSDIGDLVEASSIECETDVEVQCAQSPIHILINEEELEEDKQVKIEESCQEVEVIKEESKGVKFTLSKPSDIFLAKSPSILQIEWVIILSFNFLGLYQYVLLETDGKLRALYGLESKKELDISWQLESRCIVDRNSNFGVRRWSEAQFIGFRMRIKSSKENSKILSPEWKHEDQEERVLTNKVCDPRIHINNHQSWGLITCFRFLGSVVCII</sequence>
<organism evidence="1 2">
    <name type="scientific">Arachis hypogaea</name>
    <name type="common">Peanut</name>
    <dbReference type="NCBI Taxonomy" id="3818"/>
    <lineage>
        <taxon>Eukaryota</taxon>
        <taxon>Viridiplantae</taxon>
        <taxon>Streptophyta</taxon>
        <taxon>Embryophyta</taxon>
        <taxon>Tracheophyta</taxon>
        <taxon>Spermatophyta</taxon>
        <taxon>Magnoliopsida</taxon>
        <taxon>eudicotyledons</taxon>
        <taxon>Gunneridae</taxon>
        <taxon>Pentapetalae</taxon>
        <taxon>rosids</taxon>
        <taxon>fabids</taxon>
        <taxon>Fabales</taxon>
        <taxon>Fabaceae</taxon>
        <taxon>Papilionoideae</taxon>
        <taxon>50 kb inversion clade</taxon>
        <taxon>dalbergioids sensu lato</taxon>
        <taxon>Dalbergieae</taxon>
        <taxon>Pterocarpus clade</taxon>
        <taxon>Arachis</taxon>
    </lineage>
</organism>
<dbReference type="EMBL" id="SDMP01000018">
    <property type="protein sequence ID" value="RYQ96027.1"/>
    <property type="molecule type" value="Genomic_DNA"/>
</dbReference>
<accession>A0A444Y275</accession>
<name>A0A444Y275_ARAHY</name>
<comment type="caution">
    <text evidence="1">The sequence shown here is derived from an EMBL/GenBank/DDBJ whole genome shotgun (WGS) entry which is preliminary data.</text>
</comment>
<proteinExistence type="predicted"/>
<evidence type="ECO:0000313" key="2">
    <source>
        <dbReference type="Proteomes" id="UP000289738"/>
    </source>
</evidence>
<keyword evidence="2" id="KW-1185">Reference proteome</keyword>